<feature type="domain" description="Heterokaryon incompatibility" evidence="1">
    <location>
        <begin position="1"/>
        <end position="85"/>
    </location>
</feature>
<evidence type="ECO:0000313" key="2">
    <source>
        <dbReference type="EMBL" id="KAF1997475.1"/>
    </source>
</evidence>
<dbReference type="OrthoDB" id="5386682at2759"/>
<protein>
    <submittedName>
        <fullName evidence="2">Heterokaryon incompatibility</fullName>
    </submittedName>
</protein>
<dbReference type="InterPro" id="IPR010730">
    <property type="entry name" value="HET"/>
</dbReference>
<feature type="non-terminal residue" evidence="2">
    <location>
        <position position="85"/>
    </location>
</feature>
<dbReference type="EMBL" id="ML977613">
    <property type="protein sequence ID" value="KAF1997475.1"/>
    <property type="molecule type" value="Genomic_DNA"/>
</dbReference>
<sequence length="85" mass="10013">YYCLSYCWGDYNPTQDKNILVNGKQFLVRANLWDFLDVARRKYPDRLFWIDAICINQSDNDEKGREVKRMGEIFSNATGVVVWLG</sequence>
<accession>A0A6A5WE70</accession>
<dbReference type="Proteomes" id="UP000799779">
    <property type="component" value="Unassembled WGS sequence"/>
</dbReference>
<keyword evidence="3" id="KW-1185">Reference proteome</keyword>
<feature type="non-terminal residue" evidence="2">
    <location>
        <position position="1"/>
    </location>
</feature>
<dbReference type="PANTHER" id="PTHR24148:SF73">
    <property type="entry name" value="HET DOMAIN PROTEIN (AFU_ORTHOLOGUE AFUA_8G01020)"/>
    <property type="match status" value="1"/>
</dbReference>
<dbReference type="AlphaFoldDB" id="A0A6A5WE70"/>
<dbReference type="InterPro" id="IPR052895">
    <property type="entry name" value="HetReg/Transcr_Mod"/>
</dbReference>
<evidence type="ECO:0000313" key="3">
    <source>
        <dbReference type="Proteomes" id="UP000799779"/>
    </source>
</evidence>
<reference evidence="2" key="1">
    <citation type="journal article" date="2020" name="Stud. Mycol.">
        <title>101 Dothideomycetes genomes: a test case for predicting lifestyles and emergence of pathogens.</title>
        <authorList>
            <person name="Haridas S."/>
            <person name="Albert R."/>
            <person name="Binder M."/>
            <person name="Bloem J."/>
            <person name="Labutti K."/>
            <person name="Salamov A."/>
            <person name="Andreopoulos B."/>
            <person name="Baker S."/>
            <person name="Barry K."/>
            <person name="Bills G."/>
            <person name="Bluhm B."/>
            <person name="Cannon C."/>
            <person name="Castanera R."/>
            <person name="Culley D."/>
            <person name="Daum C."/>
            <person name="Ezra D."/>
            <person name="Gonzalez J."/>
            <person name="Henrissat B."/>
            <person name="Kuo A."/>
            <person name="Liang C."/>
            <person name="Lipzen A."/>
            <person name="Lutzoni F."/>
            <person name="Magnuson J."/>
            <person name="Mondo S."/>
            <person name="Nolan M."/>
            <person name="Ohm R."/>
            <person name="Pangilinan J."/>
            <person name="Park H.-J."/>
            <person name="Ramirez L."/>
            <person name="Alfaro M."/>
            <person name="Sun H."/>
            <person name="Tritt A."/>
            <person name="Yoshinaga Y."/>
            <person name="Zwiers L.-H."/>
            <person name="Turgeon B."/>
            <person name="Goodwin S."/>
            <person name="Spatafora J."/>
            <person name="Crous P."/>
            <person name="Grigoriev I."/>
        </authorList>
    </citation>
    <scope>NUCLEOTIDE SEQUENCE</scope>
    <source>
        <strain evidence="2">CBS 123094</strain>
    </source>
</reference>
<gene>
    <name evidence="2" type="ORF">P154DRAFT_418017</name>
</gene>
<proteinExistence type="predicted"/>
<name>A0A6A5WE70_9PLEO</name>
<dbReference type="PANTHER" id="PTHR24148">
    <property type="entry name" value="ANKYRIN REPEAT DOMAIN-CONTAINING PROTEIN 39 HOMOLOG-RELATED"/>
    <property type="match status" value="1"/>
</dbReference>
<evidence type="ECO:0000259" key="1">
    <source>
        <dbReference type="Pfam" id="PF06985"/>
    </source>
</evidence>
<dbReference type="Pfam" id="PF06985">
    <property type="entry name" value="HET"/>
    <property type="match status" value="1"/>
</dbReference>
<organism evidence="2 3">
    <name type="scientific">Amniculicola lignicola CBS 123094</name>
    <dbReference type="NCBI Taxonomy" id="1392246"/>
    <lineage>
        <taxon>Eukaryota</taxon>
        <taxon>Fungi</taxon>
        <taxon>Dikarya</taxon>
        <taxon>Ascomycota</taxon>
        <taxon>Pezizomycotina</taxon>
        <taxon>Dothideomycetes</taxon>
        <taxon>Pleosporomycetidae</taxon>
        <taxon>Pleosporales</taxon>
        <taxon>Amniculicolaceae</taxon>
        <taxon>Amniculicola</taxon>
    </lineage>
</organism>